<dbReference type="PANTHER" id="PTHR30290:SF10">
    <property type="entry name" value="PERIPLASMIC OLIGOPEPTIDE-BINDING PROTEIN-RELATED"/>
    <property type="match status" value="1"/>
</dbReference>
<sequence>MLVSPFVGARANADGGTLRIAFTSIRQLDPYKTGGNGDEGNIGGLVFDSLVYLDAKATPQPLLATSWTTPNSTTWIFNLRRGVKFQDDNPVFAKGKGREVTAEDVVYSINRFVKVTNAFSIGDIASAKATGKYTVELKTAKPNPFLVIDPNQLAQVAIVPREAIEKLGEEGFARAPIGSGPFKVQAFTPNQTITLNRNENYWLKPKLKQVQFIYLPDPTVATLAVQSNRVDVVSYLLNVDSATQLATQKSVKLITGPGSYRGLGFNVKTAPFNDVNVRKALAMAMDIDSAYKSVLGVHAVRAYGQVPPWVPFGYDASLKNLWSYDPAGAAALLTKAGYAKNAAGLYAKGGKTLSVPIKTIAGSQVRVLTILVTQLKAFGIDASIQQQDVSVWADDLVKGNNTGLFFDFSFAGTTGLSSLFNGDNIGTTNTHQYKNASVDALFAQALTTVNAQQRSSLWKRAQRAIFQDKVGIPLYFENGYSVVNTKVQDFVPAYGPLKLVTPTNNVMFNP</sequence>
<dbReference type="PROSITE" id="PS01040">
    <property type="entry name" value="SBP_BACTERIAL_5"/>
    <property type="match status" value="1"/>
</dbReference>
<proteinExistence type="inferred from homology"/>
<dbReference type="Gene3D" id="3.10.105.10">
    <property type="entry name" value="Dipeptide-binding Protein, Domain 3"/>
    <property type="match status" value="1"/>
</dbReference>
<evidence type="ECO:0000313" key="7">
    <source>
        <dbReference type="Proteomes" id="UP000552709"/>
    </source>
</evidence>
<name>A0A7W8NI24_9DEIO</name>
<evidence type="ECO:0000313" key="6">
    <source>
        <dbReference type="EMBL" id="MBB5365383.1"/>
    </source>
</evidence>
<feature type="domain" description="Solute-binding protein family 5" evidence="5">
    <location>
        <begin position="58"/>
        <end position="402"/>
    </location>
</feature>
<evidence type="ECO:0000256" key="2">
    <source>
        <dbReference type="ARBA" id="ARBA00005695"/>
    </source>
</evidence>
<reference evidence="6 7" key="1">
    <citation type="submission" date="2020-08" db="EMBL/GenBank/DDBJ databases">
        <title>Genomic Encyclopedia of Type Strains, Phase IV (KMG-IV): sequencing the most valuable type-strain genomes for metagenomic binning, comparative biology and taxonomic classification.</title>
        <authorList>
            <person name="Goeker M."/>
        </authorList>
    </citation>
    <scope>NUCLEOTIDE SEQUENCE [LARGE SCALE GENOMIC DNA]</scope>
    <source>
        <strain evidence="6 7">DSM 27939</strain>
    </source>
</reference>
<dbReference type="SUPFAM" id="SSF53850">
    <property type="entry name" value="Periplasmic binding protein-like II"/>
    <property type="match status" value="1"/>
</dbReference>
<dbReference type="EMBL" id="JACHFL010000017">
    <property type="protein sequence ID" value="MBB5365383.1"/>
    <property type="molecule type" value="Genomic_DNA"/>
</dbReference>
<organism evidence="6 7">
    <name type="scientific">Deinococcus humi</name>
    <dbReference type="NCBI Taxonomy" id="662880"/>
    <lineage>
        <taxon>Bacteria</taxon>
        <taxon>Thermotogati</taxon>
        <taxon>Deinococcota</taxon>
        <taxon>Deinococci</taxon>
        <taxon>Deinococcales</taxon>
        <taxon>Deinococcaceae</taxon>
        <taxon>Deinococcus</taxon>
    </lineage>
</organism>
<keyword evidence="4" id="KW-0732">Signal</keyword>
<dbReference type="InterPro" id="IPR039424">
    <property type="entry name" value="SBP_5"/>
</dbReference>
<accession>A0A7W8NI24</accession>
<dbReference type="InterPro" id="IPR030678">
    <property type="entry name" value="Peptide/Ni-bd"/>
</dbReference>
<dbReference type="AlphaFoldDB" id="A0A7W8NI24"/>
<dbReference type="GO" id="GO:1904680">
    <property type="term" value="F:peptide transmembrane transporter activity"/>
    <property type="evidence" value="ECO:0007669"/>
    <property type="project" value="TreeGrafter"/>
</dbReference>
<keyword evidence="3" id="KW-0813">Transport</keyword>
<keyword evidence="7" id="KW-1185">Reference proteome</keyword>
<dbReference type="GO" id="GO:0042597">
    <property type="term" value="C:periplasmic space"/>
    <property type="evidence" value="ECO:0007669"/>
    <property type="project" value="UniProtKB-ARBA"/>
</dbReference>
<comment type="subcellular location">
    <subcellularLocation>
        <location evidence="1">Cell envelope</location>
    </subcellularLocation>
</comment>
<evidence type="ECO:0000256" key="1">
    <source>
        <dbReference type="ARBA" id="ARBA00004196"/>
    </source>
</evidence>
<evidence type="ECO:0000259" key="5">
    <source>
        <dbReference type="Pfam" id="PF00496"/>
    </source>
</evidence>
<dbReference type="InterPro" id="IPR023765">
    <property type="entry name" value="SBP_5_CS"/>
</dbReference>
<comment type="caution">
    <text evidence="6">The sequence shown here is derived from an EMBL/GenBank/DDBJ whole genome shotgun (WGS) entry which is preliminary data.</text>
</comment>
<evidence type="ECO:0000256" key="3">
    <source>
        <dbReference type="ARBA" id="ARBA00022448"/>
    </source>
</evidence>
<gene>
    <name evidence="6" type="ORF">HNQ08_004504</name>
</gene>
<dbReference type="Gene3D" id="3.40.190.10">
    <property type="entry name" value="Periplasmic binding protein-like II"/>
    <property type="match status" value="1"/>
</dbReference>
<dbReference type="GO" id="GO:0015833">
    <property type="term" value="P:peptide transport"/>
    <property type="evidence" value="ECO:0007669"/>
    <property type="project" value="TreeGrafter"/>
</dbReference>
<dbReference type="PIRSF" id="PIRSF002741">
    <property type="entry name" value="MppA"/>
    <property type="match status" value="1"/>
</dbReference>
<dbReference type="Proteomes" id="UP000552709">
    <property type="component" value="Unassembled WGS sequence"/>
</dbReference>
<dbReference type="RefSeq" id="WP_184136805.1">
    <property type="nucleotide sequence ID" value="NZ_JACHFL010000017.1"/>
</dbReference>
<evidence type="ECO:0000256" key="4">
    <source>
        <dbReference type="ARBA" id="ARBA00022729"/>
    </source>
</evidence>
<dbReference type="InterPro" id="IPR000914">
    <property type="entry name" value="SBP_5_dom"/>
</dbReference>
<dbReference type="PANTHER" id="PTHR30290">
    <property type="entry name" value="PERIPLASMIC BINDING COMPONENT OF ABC TRANSPORTER"/>
    <property type="match status" value="1"/>
</dbReference>
<dbReference type="GO" id="GO:0043190">
    <property type="term" value="C:ATP-binding cassette (ABC) transporter complex"/>
    <property type="evidence" value="ECO:0007669"/>
    <property type="project" value="InterPro"/>
</dbReference>
<dbReference type="CDD" id="cd00995">
    <property type="entry name" value="PBP2_NikA_DppA_OppA_like"/>
    <property type="match status" value="1"/>
</dbReference>
<comment type="similarity">
    <text evidence="2">Belongs to the bacterial solute-binding protein 5 family.</text>
</comment>
<dbReference type="GO" id="GO:0030313">
    <property type="term" value="C:cell envelope"/>
    <property type="evidence" value="ECO:0007669"/>
    <property type="project" value="UniProtKB-SubCell"/>
</dbReference>
<dbReference type="Pfam" id="PF00496">
    <property type="entry name" value="SBP_bac_5"/>
    <property type="match status" value="1"/>
</dbReference>
<protein>
    <submittedName>
        <fullName evidence="6">Peptide/nickel transport system substrate-binding protein</fullName>
    </submittedName>
</protein>